<dbReference type="EMBL" id="FOSC01000004">
    <property type="protein sequence ID" value="SFJ60837.1"/>
    <property type="molecule type" value="Genomic_DNA"/>
</dbReference>
<dbReference type="Proteomes" id="UP000199445">
    <property type="component" value="Unassembled WGS sequence"/>
</dbReference>
<dbReference type="AlphaFoldDB" id="A0A1I3STV9"/>
<evidence type="ECO:0008006" key="3">
    <source>
        <dbReference type="Google" id="ProtNLM"/>
    </source>
</evidence>
<evidence type="ECO:0000313" key="2">
    <source>
        <dbReference type="Proteomes" id="UP000199445"/>
    </source>
</evidence>
<gene>
    <name evidence="1" type="ORF">SAMN05216429_10446</name>
</gene>
<organism evidence="1 2">
    <name type="scientific">Marinobacter persicus</name>
    <dbReference type="NCBI Taxonomy" id="930118"/>
    <lineage>
        <taxon>Bacteria</taxon>
        <taxon>Pseudomonadati</taxon>
        <taxon>Pseudomonadota</taxon>
        <taxon>Gammaproteobacteria</taxon>
        <taxon>Pseudomonadales</taxon>
        <taxon>Marinobacteraceae</taxon>
        <taxon>Marinobacter</taxon>
    </lineage>
</organism>
<evidence type="ECO:0000313" key="1">
    <source>
        <dbReference type="EMBL" id="SFJ60837.1"/>
    </source>
</evidence>
<accession>A0A1I3STV9</accession>
<reference evidence="1 2" key="1">
    <citation type="submission" date="2016-10" db="EMBL/GenBank/DDBJ databases">
        <authorList>
            <person name="de Groot N.N."/>
        </authorList>
    </citation>
    <scope>NUCLEOTIDE SEQUENCE [LARGE SCALE GENOMIC DNA]</scope>
    <source>
        <strain evidence="1 2">IBRC-M 10445</strain>
    </source>
</reference>
<sequence length="139" mass="15793">MEALDNLVKIHRLKIEKPDKKEFEGMLRAADTKLRDASLEGLSPDSQFSLAYGAAHALSLAALRWHGYRSESRYIVFQCLQHTVGLSNGKWRVLDKCHSARNLAEYEGQVDVNPQLLKELIVITRELQKLVEALPPIRD</sequence>
<dbReference type="RefSeq" id="WP_091702650.1">
    <property type="nucleotide sequence ID" value="NZ_BMYN01000001.1"/>
</dbReference>
<name>A0A1I3STV9_9GAMM</name>
<protein>
    <recommendedName>
        <fullName evidence="3">HEPN domain-containing protein</fullName>
    </recommendedName>
</protein>
<keyword evidence="2" id="KW-1185">Reference proteome</keyword>
<proteinExistence type="predicted"/>
<dbReference type="OrthoDB" id="8237640at2"/>